<gene>
    <name evidence="2" type="ORF">BcabD6B2_34470</name>
</gene>
<sequence>MRVRPRAERRRRPTLLARPLRGAASPNEAEAEAHVRSGAVDVEEVMYCVLDSLVDGKADTQSAATSTVLRFARLQQDFTIRSILYFMEVQRTTESHQHALLLLLRKCITQSHETIPTGLMRDVLLFMLKELSFLNASDVRQSVIVDTVNETAVLCPAFSVEVILVFIRDMRQESSCMTETLCIYIRLLAHVFSQASNNDYIRSVDVVGQILSLYDPSTISVEAGELCRNLVSLLCTLSKALHPLQEWRGSGTPPRAATVTGLCEAMGLEDVARSRFSAWHKKYIRYRPSVGRPEKVQSETMGIQQLGSLIEGSPPPEADVLWSARSADLGPPPSGNRPVARSVRLGSHKRVLSFAAALYGSGTLEHMSERSTVGLEPGARLSNNGSSTSVARASDRDASVSSHEMASSFQSPESDSRSTSVLSQSGVVRAGSMLTLGIMMKPSSPHGLPNAIEEPCDPSDDAQLPLQTLSGPMGIPTVGVPAGFQEVLEPLFTLMMDKSLASIYTNPCFNSACLEVLFALSLLSKHVSHAVLAKYGMRLLDSVIVRFHHYLPNTPYKSVAAQGHSSVWMTLHRESSDTYRNKIVTIFSSIGAYGDKMSMLPPPALVMCLLHLCRVLMRRHAHSLVCQMANLCEVLFSLLLGLHACGKASLLASCDSSFVPYYADEEDLMLRRSVTDLFLDVSSASACKDFVRTLVAACRFLVSDVTTRCFFLDFLFRKALRGSEKDVNVALFMLGWACSHPSICESLRRAQGLDGPTKELAVHGALFWRVIDTLHTLLGRMQVATANPFTLRLLLSLINHLSRGDWMLLHCLVGYRSAPNYGADFYSEGATMRITRHVHQLLDFVFSLKVVYDLEKRIAENTNCGSRVNPKLTSLFFRKMYCGQHAASYDLALLVCGSRSFERFLLPHNGDAMFMYLLQLLLTNSKMSVFTALRSLCHLFTWGSVASLALRCSEAVFARALAFVLVYLHDPVNYFGEAFAAAKVLPYVTEMVLGERLELAAGVWMKSAYRGVDAYMLAFESGETYGHLSGRDHIVLHFEKMAALMGRMAALESFGKTGAVVVNQLTRICQGLKPPPATYTSLLKLGNLQSSSTLTLYHGLGIMHVTAAYARCSAELCCAAADFLLGFRGHSPTTGWDPRLVVDEALSPVASTLGKWAGLTLAVSEQLRYTMGQLCVLKSLSADDGVDQSLQDARVYYTSQPDNYIMHETHVLRGLIISTLGAHQPHYRPTLWKVYYALRTRLPSTAVLFTKFSTSSFAEDMKAVAIAALGYLYAKAPADCVDDCLLAAASGAPEDLAIQVARQLDLLGTAAEEHRLTEMYGCCFHEGYEAAVSADLGGDVGVLRCVVAPLLYLTFQEADASVQLALARAYMCAMRSARSAEDVNLGCRFPLVALKRLLYFISSPALREFGGNQLLDTSAIEKQFSSVFYGVRWDLNFPDMRSFDAIPMKPAADGVACSNVSLAFFAVASLFSEGLLAQDGVLSALHVVLSFGDFWHGYDQSTKGKLGSGGASARFIDVDALVVRFMRNCVTHSGWQRLSQVLSVALFMSEGFPADLLDYRVSMVVELLSGVNLFCFGLRMNRGINVTCQLQRCMSHEDSARHAQNQPQGTIPRDDSIVEATTARDAPDSQSQEVASQVELGKVGEGIVRDPVTVDAGSGDNVQSGKSYGASQPTVDDMEHTGFVDCMLLLWAHMLRLDPGSKLRASLRCCLETLLRMGGAGPFARGLPAAAADADVTANGGDHASDAVERIDLLVPKESLMLALLCCMKYLSASSCVSGPFAVILQLILQQRYSDLDHEHLESILATIFINFSNTFERQDVPCSLHSFVVDLAQTDFDVLCNVIFAPNCIYSQRFKLSVAALITRDVGLLLQLLGFLERCVLSEHNRVPAEKHSVSIDFILDFVESIYLDNDAAIRRSDEGVSFVTTLAVHFTCMAKSDSRQNVNVMKRILSIADGLVDFGALPAAEAVSPTVSAAAAFLGSSAGTWIPTSVPAVPRARDVASDVRRRCLAVLHSSGCHLRQFMVFVEQVVHSRDSFKPTLLRTCISLLCNLLRNGALSRYGTSVLLVIQKISAVKDLQRYYYRVVHYYLQHVELVPVNIYTSRFTDCGVLGHLDQYNDHAGDDVCDPPTDVHDASSRQASPGSSVDAQSLRRSVLERLVASMLDDISTPLSDEVLYVIERAAASLLRFVAERRGGVRQSRRLVATLLRNYRLLIRSRPRILYAYSQLYLSLANWLEKCSSRGLIIPVEVQRHLLPPLGLSILHRSLSMRSRGAFRHLTRALTKLLADDFHPPRSALSSDRGWLKAVLLRSPGSPHLAPPLPQLCLCGCNNPKLRHASGKRFCVCHAFYLLDLFSSCFPSHCWTMDLGVTESIDSEIARLRHDEHMQRTSQVLFGLGSDLTPSNSLMLGSLTTMSHVPVVFEGHDFVDLSSTYHVRITHTRSEVSSIIAGSSSPALMLSARSMRTASLGNGAASAGEIADVLGGAAAVERAMTDDARFPVGGGDATPASVRLTQSQGNGLDIMAELVMSREANGASDGVRENDEAFTRTGAGYPGVSSSPSLDIETLHSDSSEGRVYVDRSPTASDVIGSLSSQALYVHEGDTAMALNAARSFDSDKPGRCSEGSVSGYNVPLGIQQGSLDYTAQQTAAASSPVRRPAAVLPGLGAVNRFTGGTRSPLSHPCLLGDAADGYQAPAAQPTLKHAACVERRLHWHSARQRYMGHALNKLPCLTSLLPIIIIADFQFETHWHMKRINVFTSDRATSTRPAESWSVERGVSFFDISNLESVWNTTLYTSPMVYRHMLLIKYLTRPRLYASLFGERFGRPKGQSEKSGQDGAAESVIPEDVVINAVRGAAAILHMALLHLSEEEDLLHQHIVHHWPHCFVEMARYNAVLHFQALARTTTKQLCKMLETASGRLKSVLLESMELFSVVRSASHPGEGSDRGRISCTYGEMSHINVYSAIDSGNSIKMESNVTGIVGRDTTGQRYILERVKIM</sequence>
<feature type="compositionally biased region" description="Polar residues" evidence="1">
    <location>
        <begin position="404"/>
        <end position="423"/>
    </location>
</feature>
<proteinExistence type="predicted"/>
<feature type="region of interest" description="Disordered" evidence="1">
    <location>
        <begin position="2125"/>
        <end position="2149"/>
    </location>
</feature>
<evidence type="ECO:0000313" key="2">
    <source>
        <dbReference type="EMBL" id="GIX64012.1"/>
    </source>
</evidence>
<dbReference type="EMBL" id="BPLF01000003">
    <property type="protein sequence ID" value="GIX64012.1"/>
    <property type="molecule type" value="Genomic_DNA"/>
</dbReference>
<organism evidence="2 3">
    <name type="scientific">Babesia caballi</name>
    <dbReference type="NCBI Taxonomy" id="5871"/>
    <lineage>
        <taxon>Eukaryota</taxon>
        <taxon>Sar</taxon>
        <taxon>Alveolata</taxon>
        <taxon>Apicomplexa</taxon>
        <taxon>Aconoidasida</taxon>
        <taxon>Piroplasmida</taxon>
        <taxon>Babesiidae</taxon>
        <taxon>Babesia</taxon>
    </lineage>
</organism>
<dbReference type="RefSeq" id="XP_067716081.1">
    <property type="nucleotide sequence ID" value="XM_067859980.1"/>
</dbReference>
<name>A0AAV4LUU0_BABCB</name>
<feature type="region of interest" description="Disordered" evidence="1">
    <location>
        <begin position="369"/>
        <end position="423"/>
    </location>
</feature>
<comment type="caution">
    <text evidence="2">The sequence shown here is derived from an EMBL/GenBank/DDBJ whole genome shotgun (WGS) entry which is preliminary data.</text>
</comment>
<keyword evidence="3" id="KW-1185">Reference proteome</keyword>
<protein>
    <submittedName>
        <fullName evidence="2">Adhesin, putative</fullName>
    </submittedName>
</protein>
<dbReference type="Proteomes" id="UP001497744">
    <property type="component" value="Unassembled WGS sequence"/>
</dbReference>
<feature type="compositionally biased region" description="Polar residues" evidence="1">
    <location>
        <begin position="2137"/>
        <end position="2149"/>
    </location>
</feature>
<accession>A0AAV4LUU0</accession>
<evidence type="ECO:0000256" key="1">
    <source>
        <dbReference type="SAM" id="MobiDB-lite"/>
    </source>
</evidence>
<reference evidence="2 3" key="1">
    <citation type="submission" date="2021-06" db="EMBL/GenBank/DDBJ databases">
        <title>Genome sequence of Babesia caballi.</title>
        <authorList>
            <person name="Yamagishi J."/>
            <person name="Kidaka T."/>
            <person name="Ochi A."/>
        </authorList>
    </citation>
    <scope>NUCLEOTIDE SEQUENCE [LARGE SCALE GENOMIC DNA]</scope>
    <source>
        <strain evidence="2">USDA-D6B2</strain>
    </source>
</reference>
<dbReference type="GeneID" id="94195493"/>
<evidence type="ECO:0000313" key="3">
    <source>
        <dbReference type="Proteomes" id="UP001497744"/>
    </source>
</evidence>